<keyword evidence="3" id="KW-1185">Reference proteome</keyword>
<evidence type="ECO:0000313" key="2">
    <source>
        <dbReference type="EMBL" id="KAK3751172.1"/>
    </source>
</evidence>
<organism evidence="2 3">
    <name type="scientific">Elysia crispata</name>
    <name type="common">lettuce slug</name>
    <dbReference type="NCBI Taxonomy" id="231223"/>
    <lineage>
        <taxon>Eukaryota</taxon>
        <taxon>Metazoa</taxon>
        <taxon>Spiralia</taxon>
        <taxon>Lophotrochozoa</taxon>
        <taxon>Mollusca</taxon>
        <taxon>Gastropoda</taxon>
        <taxon>Heterobranchia</taxon>
        <taxon>Euthyneura</taxon>
        <taxon>Panpulmonata</taxon>
        <taxon>Sacoglossa</taxon>
        <taxon>Placobranchoidea</taxon>
        <taxon>Plakobranchidae</taxon>
        <taxon>Elysia</taxon>
    </lineage>
</organism>
<proteinExistence type="predicted"/>
<evidence type="ECO:0000313" key="3">
    <source>
        <dbReference type="Proteomes" id="UP001283361"/>
    </source>
</evidence>
<evidence type="ECO:0000256" key="1">
    <source>
        <dbReference type="SAM" id="MobiDB-lite"/>
    </source>
</evidence>
<comment type="caution">
    <text evidence="2">The sequence shown here is derived from an EMBL/GenBank/DDBJ whole genome shotgun (WGS) entry which is preliminary data.</text>
</comment>
<gene>
    <name evidence="2" type="ORF">RRG08_023930</name>
</gene>
<dbReference type="AlphaFoldDB" id="A0AAE1D156"/>
<sequence length="75" mass="8890">MIEAGMSYRQMAQRLHCNVGTISRMAQRVERYQHHLEWARKASPDDPEGVASSPVHRRRRFNLNHHDGRRGVRER</sequence>
<feature type="region of interest" description="Disordered" evidence="1">
    <location>
        <begin position="39"/>
        <end position="75"/>
    </location>
</feature>
<name>A0AAE1D156_9GAST</name>
<reference evidence="2" key="1">
    <citation type="journal article" date="2023" name="G3 (Bethesda)">
        <title>A reference genome for the long-term kleptoplast-retaining sea slug Elysia crispata morphotype clarki.</title>
        <authorList>
            <person name="Eastman K.E."/>
            <person name="Pendleton A.L."/>
            <person name="Shaikh M.A."/>
            <person name="Suttiyut T."/>
            <person name="Ogas R."/>
            <person name="Tomko P."/>
            <person name="Gavelis G."/>
            <person name="Widhalm J.R."/>
            <person name="Wisecaver J.H."/>
        </authorList>
    </citation>
    <scope>NUCLEOTIDE SEQUENCE</scope>
    <source>
        <strain evidence="2">ECLA1</strain>
    </source>
</reference>
<dbReference type="Proteomes" id="UP001283361">
    <property type="component" value="Unassembled WGS sequence"/>
</dbReference>
<protein>
    <submittedName>
        <fullName evidence="2">Uncharacterized protein</fullName>
    </submittedName>
</protein>
<feature type="compositionally biased region" description="Basic and acidic residues" evidence="1">
    <location>
        <begin position="64"/>
        <end position="75"/>
    </location>
</feature>
<dbReference type="EMBL" id="JAWDGP010005834">
    <property type="protein sequence ID" value="KAK3751172.1"/>
    <property type="molecule type" value="Genomic_DNA"/>
</dbReference>
<accession>A0AAE1D156</accession>